<protein>
    <submittedName>
        <fullName evidence="1">Uncharacterized protein</fullName>
    </submittedName>
</protein>
<evidence type="ECO:0000313" key="1">
    <source>
        <dbReference type="EMBL" id="WNZ47479.1"/>
    </source>
</evidence>
<reference evidence="1" key="2">
    <citation type="submission" date="2023-07" db="EMBL/GenBank/DDBJ databases">
        <authorList>
            <person name="Bai X.-H."/>
            <person name="Wang H.-H."/>
            <person name="Wang J."/>
            <person name="Ma M.-Y."/>
            <person name="Hu H.-H."/>
            <person name="Song Z.-L."/>
            <person name="Ma H.-G."/>
            <person name="Fan Y."/>
            <person name="Du C.-Y."/>
            <person name="Xu J.-C."/>
        </authorList>
    </citation>
    <scope>NUCLEOTIDE SEQUENCE</scope>
    <source>
        <strain evidence="1">CZ1</strain>
    </source>
</reference>
<dbReference type="RefSeq" id="WP_316428137.1">
    <property type="nucleotide sequence ID" value="NZ_CP130144.1"/>
</dbReference>
<reference evidence="1" key="1">
    <citation type="journal article" date="2023" name="Plants (Basel)">
        <title>Genomic Analysis of Leptolyngbya boryana CZ1 Reveals Efficient Carbon Fixation Modules.</title>
        <authorList>
            <person name="Bai X."/>
            <person name="Wang H."/>
            <person name="Cheng W."/>
            <person name="Wang J."/>
            <person name="Ma M."/>
            <person name="Hu H."/>
            <person name="Song Z."/>
            <person name="Ma H."/>
            <person name="Fan Y."/>
            <person name="Du C."/>
            <person name="Xu J."/>
        </authorList>
    </citation>
    <scope>NUCLEOTIDE SEQUENCE</scope>
    <source>
        <strain evidence="1">CZ1</strain>
    </source>
</reference>
<sequence length="57" mass="6808">MWNLWQSALIGSLYYGYYGYYNYYKWVIQEELRNYNSKSWSGALCLLPVCTGYSSCH</sequence>
<organism evidence="1">
    <name type="scientific">Leptolyngbya boryana CZ1</name>
    <dbReference type="NCBI Taxonomy" id="3060204"/>
    <lineage>
        <taxon>Bacteria</taxon>
        <taxon>Bacillati</taxon>
        <taxon>Cyanobacteriota</taxon>
        <taxon>Cyanophyceae</taxon>
        <taxon>Leptolyngbyales</taxon>
        <taxon>Leptolyngbyaceae</taxon>
        <taxon>Leptolyngbya group</taxon>
        <taxon>Leptolyngbya</taxon>
    </lineage>
</organism>
<name>A0AA96X0D3_LEPBY</name>
<gene>
    <name evidence="1" type="ORF">Q2T42_06495</name>
</gene>
<proteinExistence type="predicted"/>
<accession>A0AA96X0D3</accession>
<dbReference type="AlphaFoldDB" id="A0AA96X0D3"/>
<dbReference type="EMBL" id="CP130144">
    <property type="protein sequence ID" value="WNZ47479.1"/>
    <property type="molecule type" value="Genomic_DNA"/>
</dbReference>